<dbReference type="Pfam" id="PF13460">
    <property type="entry name" value="NAD_binding_10"/>
    <property type="match status" value="1"/>
</dbReference>
<evidence type="ECO:0000259" key="1">
    <source>
        <dbReference type="Pfam" id="PF13460"/>
    </source>
</evidence>
<feature type="domain" description="NAD(P)-binding" evidence="1">
    <location>
        <begin position="7"/>
        <end position="150"/>
    </location>
</feature>
<name>A0A2T7BJJ1_9BACT</name>
<dbReference type="OrthoDB" id="2149806at2"/>
<reference evidence="2 3" key="1">
    <citation type="submission" date="2018-04" db="EMBL/GenBank/DDBJ databases">
        <title>Chitinophaga fuyangensis sp. nov., isolated from soil in a chemical factory.</title>
        <authorList>
            <person name="Chen K."/>
        </authorList>
    </citation>
    <scope>NUCLEOTIDE SEQUENCE [LARGE SCALE GENOMIC DNA]</scope>
    <source>
        <strain evidence="2 3">LY-1</strain>
    </source>
</reference>
<dbReference type="Gene3D" id="3.90.25.10">
    <property type="entry name" value="UDP-galactose 4-epimerase, domain 1"/>
    <property type="match status" value="1"/>
</dbReference>
<dbReference type="Gene3D" id="3.40.50.720">
    <property type="entry name" value="NAD(P)-binding Rossmann-like Domain"/>
    <property type="match status" value="1"/>
</dbReference>
<dbReference type="PANTHER" id="PTHR43162">
    <property type="match status" value="1"/>
</dbReference>
<dbReference type="InterPro" id="IPR051604">
    <property type="entry name" value="Ergot_Alk_Oxidoreductase"/>
</dbReference>
<comment type="caution">
    <text evidence="2">The sequence shown here is derived from an EMBL/GenBank/DDBJ whole genome shotgun (WGS) entry which is preliminary data.</text>
</comment>
<sequence>MKVIVTGSLGNVAKPLVQTLAQQGHDVTVISSSPDKQAAIEAIGASAAIGVVNDVAFLEKTFQGAEAVFAMIPPNHATHDLRAYYRDVAGNYAQATRKAGVKHIVHLSSYGAHLDHGTGIILGAHDAEQILNTLNDITVTHLRPGYFATNLFAYVGMIKSAGFMASNHGDNDRILLVHPRDIAAAAAAAFNNRVPGRSIRYVVSEEHTCQEIAQALGAAIGKPDLTWKTFPDEQVLQSLLGAGLPEHFAVNLVELGSAIHTGLLEEDYIHHKPFVGTTTLADVAKEFAAVYHQ</sequence>
<organism evidence="2 3">
    <name type="scientific">Chitinophaga parva</name>
    <dbReference type="NCBI Taxonomy" id="2169414"/>
    <lineage>
        <taxon>Bacteria</taxon>
        <taxon>Pseudomonadati</taxon>
        <taxon>Bacteroidota</taxon>
        <taxon>Chitinophagia</taxon>
        <taxon>Chitinophagales</taxon>
        <taxon>Chitinophagaceae</taxon>
        <taxon>Chitinophaga</taxon>
    </lineage>
</organism>
<dbReference type="AlphaFoldDB" id="A0A2T7BJJ1"/>
<dbReference type="SUPFAM" id="SSF51735">
    <property type="entry name" value="NAD(P)-binding Rossmann-fold domains"/>
    <property type="match status" value="1"/>
</dbReference>
<gene>
    <name evidence="2" type="ORF">DCC81_16295</name>
</gene>
<protein>
    <submittedName>
        <fullName evidence="2">NAD-dependent dehydratase</fullName>
    </submittedName>
</protein>
<proteinExistence type="predicted"/>
<dbReference type="Proteomes" id="UP000244450">
    <property type="component" value="Unassembled WGS sequence"/>
</dbReference>
<dbReference type="InterPro" id="IPR016040">
    <property type="entry name" value="NAD(P)-bd_dom"/>
</dbReference>
<dbReference type="EMBL" id="QCYK01000002">
    <property type="protein sequence ID" value="PUZ26445.1"/>
    <property type="molecule type" value="Genomic_DNA"/>
</dbReference>
<accession>A0A2T7BJJ1</accession>
<dbReference type="PANTHER" id="PTHR43162:SF1">
    <property type="entry name" value="PRESTALK A DIFFERENTIATION PROTEIN A"/>
    <property type="match status" value="1"/>
</dbReference>
<evidence type="ECO:0000313" key="2">
    <source>
        <dbReference type="EMBL" id="PUZ26445.1"/>
    </source>
</evidence>
<evidence type="ECO:0000313" key="3">
    <source>
        <dbReference type="Proteomes" id="UP000244450"/>
    </source>
</evidence>
<keyword evidence="3" id="KW-1185">Reference proteome</keyword>
<dbReference type="InterPro" id="IPR036291">
    <property type="entry name" value="NAD(P)-bd_dom_sf"/>
</dbReference>
<dbReference type="RefSeq" id="WP_108688281.1">
    <property type="nucleotide sequence ID" value="NZ_QCYK01000002.1"/>
</dbReference>